<dbReference type="InterPro" id="IPR010326">
    <property type="entry name" value="EXOC3/Sec6"/>
</dbReference>
<evidence type="ECO:0000256" key="1">
    <source>
        <dbReference type="SAM" id="Coils"/>
    </source>
</evidence>
<dbReference type="EMBL" id="JAULJE010000006">
    <property type="protein sequence ID" value="KAK1341847.1"/>
    <property type="molecule type" value="Genomic_DNA"/>
</dbReference>
<reference evidence="2" key="1">
    <citation type="submission" date="2023-06" db="EMBL/GenBank/DDBJ databases">
        <title>Reference genome for the Northern bat (Eptesicus nilssonii), a most northern bat species.</title>
        <authorList>
            <person name="Laine V.N."/>
            <person name="Pulliainen A.T."/>
            <person name="Lilley T.M."/>
        </authorList>
    </citation>
    <scope>NUCLEOTIDE SEQUENCE</scope>
    <source>
        <strain evidence="2">BLF_Eptnil</strain>
        <tissue evidence="2">Kidney</tissue>
    </source>
</reference>
<dbReference type="Proteomes" id="UP001177744">
    <property type="component" value="Unassembled WGS sequence"/>
</dbReference>
<gene>
    <name evidence="2" type="ORF">QTO34_016598</name>
</gene>
<dbReference type="GO" id="GO:0000145">
    <property type="term" value="C:exocyst"/>
    <property type="evidence" value="ECO:0007669"/>
    <property type="project" value="InterPro"/>
</dbReference>
<keyword evidence="1" id="KW-0175">Coiled coil</keyword>
<sequence length="252" mass="28731">MVSELLPMCMSTLTSNIIAWLWKALETDRKDQVEETEPGADQSKYHHSTIPIVILQMFEQILQVAAQICEDLETKLNRYKDEAQLYKKEHLRNWQDIKAIISNCQNPLSLKRKWYLRHHCKGGLQPPAGGALDLEQHLNELKSKKWLSGSNAIDMICVTMEEYFNDFAKIKIPYEKRMMASGGGVPAGPHAEAHLIEHKDSAERGSGRLSISSLFQKLASGFGKDMDWYGDKIITNSEVIKLRMLLCPTWKS</sequence>
<evidence type="ECO:0000313" key="3">
    <source>
        <dbReference type="Proteomes" id="UP001177744"/>
    </source>
</evidence>
<organism evidence="2 3">
    <name type="scientific">Cnephaeus nilssonii</name>
    <name type="common">Northern bat</name>
    <name type="synonym">Eptesicus nilssonii</name>
    <dbReference type="NCBI Taxonomy" id="3371016"/>
    <lineage>
        <taxon>Eukaryota</taxon>
        <taxon>Metazoa</taxon>
        <taxon>Chordata</taxon>
        <taxon>Craniata</taxon>
        <taxon>Vertebrata</taxon>
        <taxon>Euteleostomi</taxon>
        <taxon>Mammalia</taxon>
        <taxon>Eutheria</taxon>
        <taxon>Laurasiatheria</taxon>
        <taxon>Chiroptera</taxon>
        <taxon>Yangochiroptera</taxon>
        <taxon>Vespertilionidae</taxon>
        <taxon>Cnephaeus</taxon>
    </lineage>
</organism>
<accession>A0AA40I3G3</accession>
<feature type="coiled-coil region" evidence="1">
    <location>
        <begin position="62"/>
        <end position="89"/>
    </location>
</feature>
<dbReference type="Gene3D" id="1.10.357.50">
    <property type="match status" value="1"/>
</dbReference>
<evidence type="ECO:0000313" key="2">
    <source>
        <dbReference type="EMBL" id="KAK1341847.1"/>
    </source>
</evidence>
<keyword evidence="3" id="KW-1185">Reference proteome</keyword>
<dbReference type="GO" id="GO:0006887">
    <property type="term" value="P:exocytosis"/>
    <property type="evidence" value="ECO:0007669"/>
    <property type="project" value="InterPro"/>
</dbReference>
<dbReference type="PANTHER" id="PTHR21292">
    <property type="entry name" value="EXOCYST COMPLEX COMPONENT SEC6-RELATED"/>
    <property type="match status" value="1"/>
</dbReference>
<dbReference type="GO" id="GO:0051601">
    <property type="term" value="P:exocyst localization"/>
    <property type="evidence" value="ECO:0007669"/>
    <property type="project" value="TreeGrafter"/>
</dbReference>
<proteinExistence type="predicted"/>
<dbReference type="GO" id="GO:0000149">
    <property type="term" value="F:SNARE binding"/>
    <property type="evidence" value="ECO:0007669"/>
    <property type="project" value="TreeGrafter"/>
</dbReference>
<name>A0AA40I3G3_CNENI</name>
<dbReference type="PANTHER" id="PTHR21292:SF13">
    <property type="entry name" value="EXOCYST COMPLEX COMPONENT 3"/>
    <property type="match status" value="1"/>
</dbReference>
<protein>
    <submittedName>
        <fullName evidence="2">Uncharacterized protein</fullName>
    </submittedName>
</protein>
<dbReference type="Pfam" id="PF06046">
    <property type="entry name" value="Sec6"/>
    <property type="match status" value="2"/>
</dbReference>
<comment type="caution">
    <text evidence="2">The sequence shown here is derived from an EMBL/GenBank/DDBJ whole genome shotgun (WGS) entry which is preliminary data.</text>
</comment>
<dbReference type="AlphaFoldDB" id="A0AA40I3G3"/>